<dbReference type="STRING" id="112090.W4FIF2"/>
<feature type="transmembrane region" description="Helical" evidence="2">
    <location>
        <begin position="197"/>
        <end position="221"/>
    </location>
</feature>
<sequence length="498" mass="54220">MEPSTQLTTTGELQALVTLAAPKCISILSFYALSILELIFAGHLGTAEMTAVAFSQIVFDFTIIVFTQGFNKGLNALGSQAFGAKNLLLLGRYAQMGCLGVTVVTLPLAFSWWFVGDLLRLFGVSPASVVLAQQYSKLSTLWLWPRLIYQYLTVYFDSQQIVLPTAIVSVSFVVVHVGMNVLVVFGVPSWGWAGLGFAGLPIVMCITMYGRLGVYLLYMMWYRQHHAKSWVWNLEFCQAKYIIPQVRVGLPLAVGQVFENSQLQMMALMASVVSEVSLDSHNSMIILLLFLTSPVNALSAAGVIRMGMYLGGNQPQRAQRLSQMVKNCIFTVAVVNSSILMLNRDAIGPMYSDDPEIWDAMTEICTLGALGYMITSLFYSARATLMAQARAFPIMGTYMYIAKCVCVCIVHGGCCVVAYFCGAWLVGIPAAYGIGILQQAGLVGIWIGMALGHIATTTIALHASGSSDWGDEAAQAVYRSNEKSQLVQGEAVALLERL</sequence>
<feature type="transmembrane region" description="Helical" evidence="2">
    <location>
        <begin position="357"/>
        <end position="379"/>
    </location>
</feature>
<accession>W4FIF2</accession>
<dbReference type="AlphaFoldDB" id="W4FIF2"/>
<evidence type="ECO:0000313" key="3">
    <source>
        <dbReference type="EMBL" id="ETV67297.1"/>
    </source>
</evidence>
<keyword evidence="2" id="KW-1133">Transmembrane helix</keyword>
<gene>
    <name evidence="3" type="ORF">H257_16531</name>
</gene>
<evidence type="ECO:0000256" key="2">
    <source>
        <dbReference type="SAM" id="Phobius"/>
    </source>
</evidence>
<evidence type="ECO:0000256" key="1">
    <source>
        <dbReference type="ARBA" id="ARBA00010199"/>
    </source>
</evidence>
<dbReference type="GO" id="GO:0015297">
    <property type="term" value="F:antiporter activity"/>
    <property type="evidence" value="ECO:0007669"/>
    <property type="project" value="InterPro"/>
</dbReference>
<protein>
    <recommendedName>
        <fullName evidence="4">MATE efflux family protein</fullName>
    </recommendedName>
</protein>
<keyword evidence="2" id="KW-0472">Membrane</keyword>
<organism evidence="3">
    <name type="scientific">Aphanomyces astaci</name>
    <name type="common">Crayfish plague agent</name>
    <dbReference type="NCBI Taxonomy" id="112090"/>
    <lineage>
        <taxon>Eukaryota</taxon>
        <taxon>Sar</taxon>
        <taxon>Stramenopiles</taxon>
        <taxon>Oomycota</taxon>
        <taxon>Saprolegniomycetes</taxon>
        <taxon>Saprolegniales</taxon>
        <taxon>Verrucalvaceae</taxon>
        <taxon>Aphanomyces</taxon>
    </lineage>
</organism>
<dbReference type="GeneID" id="20818527"/>
<comment type="similarity">
    <text evidence="1">Belongs to the multi antimicrobial extrusion (MATE) (TC 2.A.66.1) family.</text>
</comment>
<reference evidence="3" key="1">
    <citation type="submission" date="2013-12" db="EMBL/GenBank/DDBJ databases">
        <title>The Genome Sequence of Aphanomyces astaci APO3.</title>
        <authorList>
            <consortium name="The Broad Institute Genomics Platform"/>
            <person name="Russ C."/>
            <person name="Tyler B."/>
            <person name="van West P."/>
            <person name="Dieguez-Uribeondo J."/>
            <person name="Young S.K."/>
            <person name="Zeng Q."/>
            <person name="Gargeya S."/>
            <person name="Fitzgerald M."/>
            <person name="Abouelleil A."/>
            <person name="Alvarado L."/>
            <person name="Chapman S.B."/>
            <person name="Gainer-Dewar J."/>
            <person name="Goldberg J."/>
            <person name="Griggs A."/>
            <person name="Gujja S."/>
            <person name="Hansen M."/>
            <person name="Howarth C."/>
            <person name="Imamovic A."/>
            <person name="Ireland A."/>
            <person name="Larimer J."/>
            <person name="McCowan C."/>
            <person name="Murphy C."/>
            <person name="Pearson M."/>
            <person name="Poon T.W."/>
            <person name="Priest M."/>
            <person name="Roberts A."/>
            <person name="Saif S."/>
            <person name="Shea T."/>
            <person name="Sykes S."/>
            <person name="Wortman J."/>
            <person name="Nusbaum C."/>
            <person name="Birren B."/>
        </authorList>
    </citation>
    <scope>NUCLEOTIDE SEQUENCE [LARGE SCALE GENOMIC DNA]</scope>
    <source>
        <strain evidence="3">APO3</strain>
    </source>
</reference>
<dbReference type="Pfam" id="PF01554">
    <property type="entry name" value="MatE"/>
    <property type="match status" value="2"/>
</dbReference>
<feature type="transmembrane region" description="Helical" evidence="2">
    <location>
        <begin position="284"/>
        <end position="304"/>
    </location>
</feature>
<dbReference type="PANTHER" id="PTHR11206">
    <property type="entry name" value="MULTIDRUG RESISTANCE PROTEIN"/>
    <property type="match status" value="1"/>
</dbReference>
<dbReference type="OrthoDB" id="2126698at2759"/>
<keyword evidence="2" id="KW-0812">Transmembrane</keyword>
<dbReference type="InterPro" id="IPR002528">
    <property type="entry name" value="MATE_fam"/>
</dbReference>
<dbReference type="VEuPathDB" id="FungiDB:H257_16531"/>
<dbReference type="RefSeq" id="XP_009843285.1">
    <property type="nucleotide sequence ID" value="XM_009844983.1"/>
</dbReference>
<feature type="transmembrane region" description="Helical" evidence="2">
    <location>
        <begin position="161"/>
        <end position="185"/>
    </location>
</feature>
<dbReference type="GO" id="GO:0042910">
    <property type="term" value="F:xenobiotic transmembrane transporter activity"/>
    <property type="evidence" value="ECO:0007669"/>
    <property type="project" value="InterPro"/>
</dbReference>
<name>W4FIF2_APHAT</name>
<dbReference type="GO" id="GO:0016020">
    <property type="term" value="C:membrane"/>
    <property type="evidence" value="ECO:0007669"/>
    <property type="project" value="InterPro"/>
</dbReference>
<dbReference type="EMBL" id="KI913200">
    <property type="protein sequence ID" value="ETV67297.1"/>
    <property type="molecule type" value="Genomic_DNA"/>
</dbReference>
<evidence type="ECO:0008006" key="4">
    <source>
        <dbReference type="Google" id="ProtNLM"/>
    </source>
</evidence>
<feature type="transmembrane region" description="Helical" evidence="2">
    <location>
        <begin position="400"/>
        <end position="425"/>
    </location>
</feature>
<proteinExistence type="inferred from homology"/>
<feature type="transmembrane region" description="Helical" evidence="2">
    <location>
        <begin position="20"/>
        <end position="40"/>
    </location>
</feature>
<feature type="transmembrane region" description="Helical" evidence="2">
    <location>
        <begin position="93"/>
        <end position="115"/>
    </location>
</feature>
<feature type="transmembrane region" description="Helical" evidence="2">
    <location>
        <begin position="324"/>
        <end position="342"/>
    </location>
</feature>